<organism evidence="1 2">
    <name type="scientific">Candidatus Nitrosocosmicus arcticus</name>
    <dbReference type="NCBI Taxonomy" id="2035267"/>
    <lineage>
        <taxon>Archaea</taxon>
        <taxon>Nitrososphaerota</taxon>
        <taxon>Nitrososphaeria</taxon>
        <taxon>Nitrososphaerales</taxon>
        <taxon>Nitrososphaeraceae</taxon>
        <taxon>Candidatus Nitrosocosmicus</taxon>
    </lineage>
</organism>
<dbReference type="AlphaFoldDB" id="A0A557SXH1"/>
<dbReference type="Proteomes" id="UP000315289">
    <property type="component" value="Unassembled WGS sequence"/>
</dbReference>
<keyword evidence="2" id="KW-1185">Reference proteome</keyword>
<gene>
    <name evidence="1" type="ORF">NARC_30019</name>
</gene>
<evidence type="ECO:0000313" key="2">
    <source>
        <dbReference type="Proteomes" id="UP000315289"/>
    </source>
</evidence>
<protein>
    <submittedName>
        <fullName evidence="1">Uncharacterized protein</fullName>
    </submittedName>
</protein>
<proteinExistence type="predicted"/>
<sequence length="101" mass="12019">MIVRVYFYKETNPEIMLSSSKLSRQALSTIYELVWEVEFKNILNPGRVWIKFVEEVNPFGIPLKYKRHHSKITMGDIIQISEDFYIVFDVGVKKITMIDRF</sequence>
<comment type="caution">
    <text evidence="1">The sequence shown here is derived from an EMBL/GenBank/DDBJ whole genome shotgun (WGS) entry which is preliminary data.</text>
</comment>
<dbReference type="OrthoDB" id="7241at2157"/>
<dbReference type="RefSeq" id="WP_144728695.1">
    <property type="nucleotide sequence ID" value="NZ_ML675579.1"/>
</dbReference>
<accession>A0A557SXH1</accession>
<reference evidence="1 2" key="1">
    <citation type="journal article" date="2019" name="Front. Microbiol.">
        <title>Ammonia Oxidation by the Arctic Terrestrial Thaumarchaeote Candidatus Nitrosocosmicus arcticus Is Stimulated by Increasing Temperatures.</title>
        <authorList>
            <person name="Alves R.J.E."/>
            <person name="Kerou M."/>
            <person name="Zappe A."/>
            <person name="Bittner R."/>
            <person name="Abby S.S."/>
            <person name="Schmidt H.A."/>
            <person name="Pfeifer K."/>
            <person name="Schleper C."/>
        </authorList>
    </citation>
    <scope>NUCLEOTIDE SEQUENCE [LARGE SCALE GENOMIC DNA]</scope>
    <source>
        <strain evidence="1 2">Kfb</strain>
    </source>
</reference>
<evidence type="ECO:0000313" key="1">
    <source>
        <dbReference type="EMBL" id="TVP41305.1"/>
    </source>
</evidence>
<dbReference type="EMBL" id="VOAH01000003">
    <property type="protein sequence ID" value="TVP41305.1"/>
    <property type="molecule type" value="Genomic_DNA"/>
</dbReference>
<name>A0A557SXH1_9ARCH</name>